<keyword evidence="2" id="KW-1185">Reference proteome</keyword>
<accession>A0ABU6SYD4</accession>
<comment type="caution">
    <text evidence="1">The sequence shown here is derived from an EMBL/GenBank/DDBJ whole genome shotgun (WGS) entry which is preliminary data.</text>
</comment>
<name>A0ABU6SYD4_9FABA</name>
<evidence type="ECO:0000313" key="2">
    <source>
        <dbReference type="Proteomes" id="UP001341840"/>
    </source>
</evidence>
<gene>
    <name evidence="1" type="ORF">PIB30_096364</name>
</gene>
<organism evidence="1 2">
    <name type="scientific">Stylosanthes scabra</name>
    <dbReference type="NCBI Taxonomy" id="79078"/>
    <lineage>
        <taxon>Eukaryota</taxon>
        <taxon>Viridiplantae</taxon>
        <taxon>Streptophyta</taxon>
        <taxon>Embryophyta</taxon>
        <taxon>Tracheophyta</taxon>
        <taxon>Spermatophyta</taxon>
        <taxon>Magnoliopsida</taxon>
        <taxon>eudicotyledons</taxon>
        <taxon>Gunneridae</taxon>
        <taxon>Pentapetalae</taxon>
        <taxon>rosids</taxon>
        <taxon>fabids</taxon>
        <taxon>Fabales</taxon>
        <taxon>Fabaceae</taxon>
        <taxon>Papilionoideae</taxon>
        <taxon>50 kb inversion clade</taxon>
        <taxon>dalbergioids sensu lato</taxon>
        <taxon>Dalbergieae</taxon>
        <taxon>Pterocarpus clade</taxon>
        <taxon>Stylosanthes</taxon>
    </lineage>
</organism>
<feature type="non-terminal residue" evidence="1">
    <location>
        <position position="1"/>
    </location>
</feature>
<dbReference type="Proteomes" id="UP001341840">
    <property type="component" value="Unassembled WGS sequence"/>
</dbReference>
<reference evidence="1 2" key="1">
    <citation type="journal article" date="2023" name="Plants (Basel)">
        <title>Bridging the Gap: Combining Genomics and Transcriptomics Approaches to Understand Stylosanthes scabra, an Orphan Legume from the Brazilian Caatinga.</title>
        <authorList>
            <person name="Ferreira-Neto J.R.C."/>
            <person name="da Silva M.D."/>
            <person name="Binneck E."/>
            <person name="de Melo N.F."/>
            <person name="da Silva R.H."/>
            <person name="de Melo A.L.T.M."/>
            <person name="Pandolfi V."/>
            <person name="Bustamante F.O."/>
            <person name="Brasileiro-Vidal A.C."/>
            <person name="Benko-Iseppon A.M."/>
        </authorList>
    </citation>
    <scope>NUCLEOTIDE SEQUENCE [LARGE SCALE GENOMIC DNA]</scope>
    <source>
        <tissue evidence="1">Leaves</tissue>
    </source>
</reference>
<proteinExistence type="predicted"/>
<protein>
    <submittedName>
        <fullName evidence="1">Uncharacterized protein</fullName>
    </submittedName>
</protein>
<sequence>MGIPCVCLGVAVFAPGCGLGKGGRLGMEVARLGVGLYGELGGLGRRPTPRRWVGRLGVECMGLG</sequence>
<evidence type="ECO:0000313" key="1">
    <source>
        <dbReference type="EMBL" id="MED6140743.1"/>
    </source>
</evidence>
<dbReference type="EMBL" id="JASCZI010062693">
    <property type="protein sequence ID" value="MED6140743.1"/>
    <property type="molecule type" value="Genomic_DNA"/>
</dbReference>